<reference evidence="9 10" key="1">
    <citation type="journal article" date="2010" name="Science">
        <title>Genomic comparison of the ants Camponotus floridanus and Harpegnathos saltator.</title>
        <authorList>
            <person name="Bonasio R."/>
            <person name="Zhang G."/>
            <person name="Ye C."/>
            <person name="Mutti N.S."/>
            <person name="Fang X."/>
            <person name="Qin N."/>
            <person name="Donahue G."/>
            <person name="Yang P."/>
            <person name="Li Q."/>
            <person name="Li C."/>
            <person name="Zhang P."/>
            <person name="Huang Z."/>
            <person name="Berger S.L."/>
            <person name="Reinberg D."/>
            <person name="Wang J."/>
            <person name="Liebig J."/>
        </authorList>
    </citation>
    <scope>NUCLEOTIDE SEQUENCE [LARGE SCALE GENOMIC DNA]</scope>
    <source>
        <strain evidence="10">C129</strain>
    </source>
</reference>
<dbReference type="GO" id="GO:0016020">
    <property type="term" value="C:membrane"/>
    <property type="evidence" value="ECO:0007669"/>
    <property type="project" value="UniProtKB-SubCell"/>
</dbReference>
<sequence length="47" mass="5635">YKCSWYKMPVKSQRLLLNSMRRSLHPNILSAGRIYVFSLKNFMTVKK</sequence>
<gene>
    <name evidence="9" type="ORF">EAG_02341</name>
</gene>
<keyword evidence="5" id="KW-1133">Transmembrane helix</keyword>
<keyword evidence="8" id="KW-0807">Transducer</keyword>
<keyword evidence="4" id="KW-0552">Olfaction</keyword>
<evidence type="ECO:0000256" key="3">
    <source>
        <dbReference type="ARBA" id="ARBA00022692"/>
    </source>
</evidence>
<protein>
    <submittedName>
        <fullName evidence="9">Uncharacterized protein</fullName>
    </submittedName>
</protein>
<evidence type="ECO:0000256" key="8">
    <source>
        <dbReference type="ARBA" id="ARBA00023224"/>
    </source>
</evidence>
<accession>E2AR42</accession>
<evidence type="ECO:0000313" key="9">
    <source>
        <dbReference type="EMBL" id="EFN64081.1"/>
    </source>
</evidence>
<evidence type="ECO:0000256" key="6">
    <source>
        <dbReference type="ARBA" id="ARBA00023136"/>
    </source>
</evidence>
<dbReference type="Pfam" id="PF02949">
    <property type="entry name" value="7tm_6"/>
    <property type="match status" value="1"/>
</dbReference>
<dbReference type="EMBL" id="GL441871">
    <property type="protein sequence ID" value="EFN64081.1"/>
    <property type="molecule type" value="Genomic_DNA"/>
</dbReference>
<dbReference type="InParanoid" id="E2AR42"/>
<dbReference type="AlphaFoldDB" id="E2AR42"/>
<keyword evidence="7" id="KW-0675">Receptor</keyword>
<evidence type="ECO:0000256" key="2">
    <source>
        <dbReference type="ARBA" id="ARBA00022606"/>
    </source>
</evidence>
<name>E2AR42_CAMFO</name>
<evidence type="ECO:0000313" key="10">
    <source>
        <dbReference type="Proteomes" id="UP000000311"/>
    </source>
</evidence>
<dbReference type="Proteomes" id="UP000000311">
    <property type="component" value="Unassembled WGS sequence"/>
</dbReference>
<evidence type="ECO:0000256" key="5">
    <source>
        <dbReference type="ARBA" id="ARBA00022989"/>
    </source>
</evidence>
<organism evidence="10">
    <name type="scientific">Camponotus floridanus</name>
    <name type="common">Florida carpenter ant</name>
    <dbReference type="NCBI Taxonomy" id="104421"/>
    <lineage>
        <taxon>Eukaryota</taxon>
        <taxon>Metazoa</taxon>
        <taxon>Ecdysozoa</taxon>
        <taxon>Arthropoda</taxon>
        <taxon>Hexapoda</taxon>
        <taxon>Insecta</taxon>
        <taxon>Pterygota</taxon>
        <taxon>Neoptera</taxon>
        <taxon>Endopterygota</taxon>
        <taxon>Hymenoptera</taxon>
        <taxon>Apocrita</taxon>
        <taxon>Aculeata</taxon>
        <taxon>Formicoidea</taxon>
        <taxon>Formicidae</taxon>
        <taxon>Formicinae</taxon>
        <taxon>Camponotus</taxon>
    </lineage>
</organism>
<dbReference type="GO" id="GO:0005549">
    <property type="term" value="F:odorant binding"/>
    <property type="evidence" value="ECO:0007669"/>
    <property type="project" value="InterPro"/>
</dbReference>
<feature type="non-terminal residue" evidence="9">
    <location>
        <position position="47"/>
    </location>
</feature>
<keyword evidence="3" id="KW-0812">Transmembrane</keyword>
<evidence type="ECO:0000256" key="1">
    <source>
        <dbReference type="ARBA" id="ARBA00004141"/>
    </source>
</evidence>
<comment type="subcellular location">
    <subcellularLocation>
        <location evidence="1">Membrane</location>
        <topology evidence="1">Multi-pass membrane protein</topology>
    </subcellularLocation>
</comment>
<dbReference type="GO" id="GO:0007165">
    <property type="term" value="P:signal transduction"/>
    <property type="evidence" value="ECO:0007669"/>
    <property type="project" value="UniProtKB-KW"/>
</dbReference>
<dbReference type="InterPro" id="IPR004117">
    <property type="entry name" value="7tm6_olfct_rcpt"/>
</dbReference>
<dbReference type="GO" id="GO:0004984">
    <property type="term" value="F:olfactory receptor activity"/>
    <property type="evidence" value="ECO:0007669"/>
    <property type="project" value="InterPro"/>
</dbReference>
<keyword evidence="6" id="KW-0472">Membrane</keyword>
<feature type="non-terminal residue" evidence="9">
    <location>
        <position position="1"/>
    </location>
</feature>
<evidence type="ECO:0000256" key="4">
    <source>
        <dbReference type="ARBA" id="ARBA00022725"/>
    </source>
</evidence>
<keyword evidence="10" id="KW-1185">Reference proteome</keyword>
<evidence type="ECO:0000256" key="7">
    <source>
        <dbReference type="ARBA" id="ARBA00023170"/>
    </source>
</evidence>
<proteinExistence type="predicted"/>
<keyword evidence="2" id="KW-0716">Sensory transduction</keyword>
<dbReference type="OrthoDB" id="6617147at2759"/>